<name>A0ABV7YLK8_9ACTN</name>
<feature type="transmembrane region" description="Helical" evidence="2">
    <location>
        <begin position="98"/>
        <end position="118"/>
    </location>
</feature>
<evidence type="ECO:0000256" key="1">
    <source>
        <dbReference type="SAM" id="MobiDB-lite"/>
    </source>
</evidence>
<evidence type="ECO:0000256" key="2">
    <source>
        <dbReference type="SAM" id="Phobius"/>
    </source>
</evidence>
<accession>A0ABV7YLK8</accession>
<organism evidence="3 4">
    <name type="scientific">Tenggerimyces flavus</name>
    <dbReference type="NCBI Taxonomy" id="1708749"/>
    <lineage>
        <taxon>Bacteria</taxon>
        <taxon>Bacillati</taxon>
        <taxon>Actinomycetota</taxon>
        <taxon>Actinomycetes</taxon>
        <taxon>Propionibacteriales</taxon>
        <taxon>Nocardioidaceae</taxon>
        <taxon>Tenggerimyces</taxon>
    </lineage>
</organism>
<evidence type="ECO:0008006" key="5">
    <source>
        <dbReference type="Google" id="ProtNLM"/>
    </source>
</evidence>
<proteinExistence type="predicted"/>
<dbReference type="Proteomes" id="UP001595699">
    <property type="component" value="Unassembled WGS sequence"/>
</dbReference>
<comment type="caution">
    <text evidence="3">The sequence shown here is derived from an EMBL/GenBank/DDBJ whole genome shotgun (WGS) entry which is preliminary data.</text>
</comment>
<evidence type="ECO:0000313" key="4">
    <source>
        <dbReference type="Proteomes" id="UP001595699"/>
    </source>
</evidence>
<keyword evidence="2" id="KW-1133">Transmembrane helix</keyword>
<sequence length="124" mass="13394">MTQTNVPRDEVEAALLTRRELGPDYEPAIVDSLVERIDQAVAYRVQQELQQRRPPAPAPEPEPTPSRNGHSNRSLALAITSVLVAVPVSAAAASVDGIGWLFAIAILGFVLMINVVYVNGGPRR</sequence>
<feature type="compositionally biased region" description="Pro residues" evidence="1">
    <location>
        <begin position="54"/>
        <end position="64"/>
    </location>
</feature>
<feature type="region of interest" description="Disordered" evidence="1">
    <location>
        <begin position="47"/>
        <end position="71"/>
    </location>
</feature>
<dbReference type="EMBL" id="JBHRZH010000036">
    <property type="protein sequence ID" value="MFC3764965.1"/>
    <property type="molecule type" value="Genomic_DNA"/>
</dbReference>
<keyword evidence="4" id="KW-1185">Reference proteome</keyword>
<gene>
    <name evidence="3" type="ORF">ACFOUW_29295</name>
</gene>
<keyword evidence="2" id="KW-0472">Membrane</keyword>
<reference evidence="4" key="1">
    <citation type="journal article" date="2019" name="Int. J. Syst. Evol. Microbiol.">
        <title>The Global Catalogue of Microorganisms (GCM) 10K type strain sequencing project: providing services to taxonomists for standard genome sequencing and annotation.</title>
        <authorList>
            <consortium name="The Broad Institute Genomics Platform"/>
            <consortium name="The Broad Institute Genome Sequencing Center for Infectious Disease"/>
            <person name="Wu L."/>
            <person name="Ma J."/>
        </authorList>
    </citation>
    <scope>NUCLEOTIDE SEQUENCE [LARGE SCALE GENOMIC DNA]</scope>
    <source>
        <strain evidence="4">CGMCC 4.7241</strain>
    </source>
</reference>
<protein>
    <recommendedName>
        <fullName evidence="5">DivIVA domain-containing protein</fullName>
    </recommendedName>
</protein>
<feature type="transmembrane region" description="Helical" evidence="2">
    <location>
        <begin position="75"/>
        <end position="92"/>
    </location>
</feature>
<evidence type="ECO:0000313" key="3">
    <source>
        <dbReference type="EMBL" id="MFC3764965.1"/>
    </source>
</evidence>
<dbReference type="RefSeq" id="WP_205119314.1">
    <property type="nucleotide sequence ID" value="NZ_JAFBCM010000001.1"/>
</dbReference>
<keyword evidence="2" id="KW-0812">Transmembrane</keyword>